<dbReference type="SUPFAM" id="SSF55811">
    <property type="entry name" value="Nudix"/>
    <property type="match status" value="1"/>
</dbReference>
<comment type="similarity">
    <text evidence="1 4">Belongs to the Nudix hydrolase family.</text>
</comment>
<dbReference type="InterPro" id="IPR020476">
    <property type="entry name" value="Nudix_hydrolase"/>
</dbReference>
<proteinExistence type="inferred from homology"/>
<dbReference type="PROSITE" id="PS51462">
    <property type="entry name" value="NUDIX"/>
    <property type="match status" value="1"/>
</dbReference>
<dbReference type="Pfam" id="PF03641">
    <property type="entry name" value="Lysine_decarbox"/>
    <property type="match status" value="1"/>
</dbReference>
<evidence type="ECO:0000313" key="6">
    <source>
        <dbReference type="EMBL" id="MBP2364815.1"/>
    </source>
</evidence>
<evidence type="ECO:0000259" key="5">
    <source>
        <dbReference type="PROSITE" id="PS51462"/>
    </source>
</evidence>
<evidence type="ECO:0000256" key="1">
    <source>
        <dbReference type="ARBA" id="ARBA00005582"/>
    </source>
</evidence>
<sequence length="331" mass="35585">MPLARVCVFAGSGPRADPRYTEAATELGRVLARRGIGVVYGGGRVGLMGAVADAALAAGGEVIGVLPESLQRREIGHTGLTDLRIVASMHERKAEMADLADAFIALPGGLGTFEELLEAATWTQLGIHRKPVGLLDPAGFWSDLASLLDHAVRERFLRSEHREIILSSSSPDDLLDRLDEWRPTTTDTWIDVGDRDPGISPSGPFVGTSAVVVRDGAVLLGRRHGAHGAGEWSFPGGKVDPGERATHAAARELAEETGMTATSVAPITWTDDVFPDFALHYVTLHHAVEAVGDPVVREPDKISEWSWHRWDSLPSPLFGPVIALRSTGWRP</sequence>
<dbReference type="Gene3D" id="3.90.79.10">
    <property type="entry name" value="Nucleoside Triphosphate Pyrophosphohydrolase"/>
    <property type="match status" value="1"/>
</dbReference>
<dbReference type="Pfam" id="PF00293">
    <property type="entry name" value="NUDIX"/>
    <property type="match status" value="1"/>
</dbReference>
<reference evidence="6 7" key="1">
    <citation type="submission" date="2021-03" db="EMBL/GenBank/DDBJ databases">
        <title>Sequencing the genomes of 1000 actinobacteria strains.</title>
        <authorList>
            <person name="Klenk H.-P."/>
        </authorList>
    </citation>
    <scope>NUCLEOTIDE SEQUENCE [LARGE SCALE GENOMIC DNA]</scope>
    <source>
        <strain evidence="6 7">DSM 45256</strain>
    </source>
</reference>
<dbReference type="NCBIfam" id="TIGR00730">
    <property type="entry name" value="Rossman fold protein, TIGR00730 family"/>
    <property type="match status" value="1"/>
</dbReference>
<evidence type="ECO:0000256" key="2">
    <source>
        <dbReference type="ARBA" id="ARBA00006763"/>
    </source>
</evidence>
<evidence type="ECO:0000256" key="4">
    <source>
        <dbReference type="RuleBase" id="RU003476"/>
    </source>
</evidence>
<dbReference type="PROSITE" id="PS00893">
    <property type="entry name" value="NUDIX_BOX"/>
    <property type="match status" value="1"/>
</dbReference>
<dbReference type="InterPro" id="IPR031100">
    <property type="entry name" value="LOG_fam"/>
</dbReference>
<comment type="similarity">
    <text evidence="2">Belongs to the LOG family.</text>
</comment>
<dbReference type="PANTHER" id="PTHR31223:SF70">
    <property type="entry name" value="LOG FAMILY PROTEIN YJL055W"/>
    <property type="match status" value="1"/>
</dbReference>
<dbReference type="SUPFAM" id="SSF102405">
    <property type="entry name" value="MCP/YpsA-like"/>
    <property type="match status" value="1"/>
</dbReference>
<dbReference type="InterPro" id="IPR000086">
    <property type="entry name" value="NUDIX_hydrolase_dom"/>
</dbReference>
<keyword evidence="7" id="KW-1185">Reference proteome</keyword>
<feature type="domain" description="Nudix hydrolase" evidence="5">
    <location>
        <begin position="203"/>
        <end position="331"/>
    </location>
</feature>
<dbReference type="InterPro" id="IPR020084">
    <property type="entry name" value="NUDIX_hydrolase_CS"/>
</dbReference>
<dbReference type="CDD" id="cd04678">
    <property type="entry name" value="NUDIX_MTH2_Nudt15"/>
    <property type="match status" value="1"/>
</dbReference>
<comment type="caution">
    <text evidence="6">The sequence shown here is derived from an EMBL/GenBank/DDBJ whole genome shotgun (WGS) entry which is preliminary data.</text>
</comment>
<dbReference type="InterPro" id="IPR005269">
    <property type="entry name" value="LOG"/>
</dbReference>
<evidence type="ECO:0000313" key="7">
    <source>
        <dbReference type="Proteomes" id="UP001519295"/>
    </source>
</evidence>
<dbReference type="Proteomes" id="UP001519295">
    <property type="component" value="Unassembled WGS sequence"/>
</dbReference>
<dbReference type="PRINTS" id="PR00502">
    <property type="entry name" value="NUDIXFAMILY"/>
</dbReference>
<keyword evidence="3 4" id="KW-0378">Hydrolase</keyword>
<evidence type="ECO:0000256" key="3">
    <source>
        <dbReference type="ARBA" id="ARBA00022801"/>
    </source>
</evidence>
<dbReference type="Gene3D" id="3.40.50.450">
    <property type="match status" value="1"/>
</dbReference>
<organism evidence="6 7">
    <name type="scientific">Pseudonocardia parietis</name>
    <dbReference type="NCBI Taxonomy" id="570936"/>
    <lineage>
        <taxon>Bacteria</taxon>
        <taxon>Bacillati</taxon>
        <taxon>Actinomycetota</taxon>
        <taxon>Actinomycetes</taxon>
        <taxon>Pseudonocardiales</taxon>
        <taxon>Pseudonocardiaceae</taxon>
        <taxon>Pseudonocardia</taxon>
    </lineage>
</organism>
<accession>A0ABS4VLL5</accession>
<gene>
    <name evidence="6" type="ORF">JOF36_000511</name>
</gene>
<name>A0ABS4VLL5_9PSEU</name>
<dbReference type="PANTHER" id="PTHR31223">
    <property type="entry name" value="LOG FAMILY PROTEIN YJL055W"/>
    <property type="match status" value="1"/>
</dbReference>
<protein>
    <submittedName>
        <fullName evidence="6">Uncharacterized protein (TIGR00730 family)</fullName>
    </submittedName>
</protein>
<dbReference type="InterPro" id="IPR015797">
    <property type="entry name" value="NUDIX_hydrolase-like_dom_sf"/>
</dbReference>
<dbReference type="EMBL" id="JAGINU010000001">
    <property type="protein sequence ID" value="MBP2364815.1"/>
    <property type="molecule type" value="Genomic_DNA"/>
</dbReference>